<gene>
    <name evidence="1" type="ORF">GCM10010411_50040</name>
</gene>
<evidence type="ECO:0008006" key="3">
    <source>
        <dbReference type="Google" id="ProtNLM"/>
    </source>
</evidence>
<name>A0ABN3Q1Q5_9ACTN</name>
<reference evidence="1 2" key="1">
    <citation type="journal article" date="2019" name="Int. J. Syst. Evol. Microbiol.">
        <title>The Global Catalogue of Microorganisms (GCM) 10K type strain sequencing project: providing services to taxonomists for standard genome sequencing and annotation.</title>
        <authorList>
            <consortium name="The Broad Institute Genomics Platform"/>
            <consortium name="The Broad Institute Genome Sequencing Center for Infectious Disease"/>
            <person name="Wu L."/>
            <person name="Ma J."/>
        </authorList>
    </citation>
    <scope>NUCLEOTIDE SEQUENCE [LARGE SCALE GENOMIC DNA]</scope>
    <source>
        <strain evidence="1 2">JCM 6833</strain>
    </source>
</reference>
<dbReference type="RefSeq" id="WP_344544593.1">
    <property type="nucleotide sequence ID" value="NZ_BAAATD010000006.1"/>
</dbReference>
<organism evidence="1 2">
    <name type="scientific">Actinomadura fulvescens</name>
    <dbReference type="NCBI Taxonomy" id="46160"/>
    <lineage>
        <taxon>Bacteria</taxon>
        <taxon>Bacillati</taxon>
        <taxon>Actinomycetota</taxon>
        <taxon>Actinomycetes</taxon>
        <taxon>Streptosporangiales</taxon>
        <taxon>Thermomonosporaceae</taxon>
        <taxon>Actinomadura</taxon>
    </lineage>
</organism>
<comment type="caution">
    <text evidence="1">The sequence shown here is derived from an EMBL/GenBank/DDBJ whole genome shotgun (WGS) entry which is preliminary data.</text>
</comment>
<evidence type="ECO:0000313" key="1">
    <source>
        <dbReference type="EMBL" id="GAA2609715.1"/>
    </source>
</evidence>
<accession>A0ABN3Q1Q5</accession>
<evidence type="ECO:0000313" key="2">
    <source>
        <dbReference type="Proteomes" id="UP001501509"/>
    </source>
</evidence>
<dbReference type="Proteomes" id="UP001501509">
    <property type="component" value="Unassembled WGS sequence"/>
</dbReference>
<proteinExistence type="predicted"/>
<dbReference type="EMBL" id="BAAATD010000006">
    <property type="protein sequence ID" value="GAA2609715.1"/>
    <property type="molecule type" value="Genomic_DNA"/>
</dbReference>
<keyword evidence="2" id="KW-1185">Reference proteome</keyword>
<sequence length="66" mass="7418">MKLWLVTRVQPAYWDEYQGFVIRAVSRSAALAAAAERSKEHERMWSVKPLRVAGEPGVILSDFNAG</sequence>
<protein>
    <recommendedName>
        <fullName evidence="3">DUF1330 domain-containing protein</fullName>
    </recommendedName>
</protein>